<feature type="domain" description="NIF system FeS cluster assembly NifU N-terminal" evidence="1">
    <location>
        <begin position="24"/>
        <end position="141"/>
    </location>
</feature>
<sequence length="152" mass="16594">MEKQQSNPETLTDDVYKMLSESGYSDKAIRYFQNKDKIGVLEDADQITDLTGPCGDTMKISLSIENGTIDDAKIQVLGCPGAVASGCALVSLARGKTLDEARGIDLDALYKELERMPEQKVHCARLAVKTLQKALDQYGHKGDLNGDKEKKG</sequence>
<reference evidence="2" key="1">
    <citation type="submission" date="2018-01" db="EMBL/GenBank/DDBJ databases">
        <authorList>
            <person name="Regsiter A."/>
            <person name="William W."/>
        </authorList>
    </citation>
    <scope>NUCLEOTIDE SEQUENCE</scope>
    <source>
        <strain evidence="2">TRIP AH-1</strain>
    </source>
</reference>
<organism evidence="2">
    <name type="scientific">uncultured Desulfobacterium sp</name>
    <dbReference type="NCBI Taxonomy" id="201089"/>
    <lineage>
        <taxon>Bacteria</taxon>
        <taxon>Pseudomonadati</taxon>
        <taxon>Thermodesulfobacteriota</taxon>
        <taxon>Desulfobacteria</taxon>
        <taxon>Desulfobacterales</taxon>
        <taxon>Desulfobacteriaceae</taxon>
        <taxon>Desulfobacterium</taxon>
        <taxon>environmental samples</taxon>
    </lineage>
</organism>
<accession>A0A445MRJ0</accession>
<dbReference type="PANTHER" id="PTHR10093">
    <property type="entry name" value="IRON-SULFUR CLUSTER ASSEMBLY ENZYME NIFU HOMOLOG"/>
    <property type="match status" value="1"/>
</dbReference>
<dbReference type="SUPFAM" id="SSF82649">
    <property type="entry name" value="SufE/NifU"/>
    <property type="match status" value="1"/>
</dbReference>
<evidence type="ECO:0000313" key="2">
    <source>
        <dbReference type="EMBL" id="SPD72073.1"/>
    </source>
</evidence>
<dbReference type="EMBL" id="OJIN01000019">
    <property type="protein sequence ID" value="SPD72073.1"/>
    <property type="molecule type" value="Genomic_DNA"/>
</dbReference>
<dbReference type="GO" id="GO:0051536">
    <property type="term" value="F:iron-sulfur cluster binding"/>
    <property type="evidence" value="ECO:0007669"/>
    <property type="project" value="InterPro"/>
</dbReference>
<dbReference type="GO" id="GO:0016226">
    <property type="term" value="P:iron-sulfur cluster assembly"/>
    <property type="evidence" value="ECO:0007669"/>
    <property type="project" value="InterPro"/>
</dbReference>
<dbReference type="AlphaFoldDB" id="A0A445MRJ0"/>
<dbReference type="Gene3D" id="3.90.1010.10">
    <property type="match status" value="1"/>
</dbReference>
<dbReference type="GO" id="GO:0005506">
    <property type="term" value="F:iron ion binding"/>
    <property type="evidence" value="ECO:0007669"/>
    <property type="project" value="InterPro"/>
</dbReference>
<protein>
    <submittedName>
        <fullName evidence="2">NifU-like N-terminal domain protein</fullName>
    </submittedName>
</protein>
<evidence type="ECO:0000259" key="1">
    <source>
        <dbReference type="Pfam" id="PF01592"/>
    </source>
</evidence>
<proteinExistence type="predicted"/>
<name>A0A445MRJ0_9BACT</name>
<gene>
    <name evidence="2" type="ORF">PITCH_A1150108</name>
</gene>
<dbReference type="InterPro" id="IPR002871">
    <property type="entry name" value="NIF_FeS_clus_asmbl_NifU_N"/>
</dbReference>
<dbReference type="CDD" id="cd06664">
    <property type="entry name" value="IscU_like"/>
    <property type="match status" value="1"/>
</dbReference>
<dbReference type="Pfam" id="PF01592">
    <property type="entry name" value="NifU_N"/>
    <property type="match status" value="1"/>
</dbReference>